<dbReference type="AlphaFoldDB" id="K5VFC1"/>
<dbReference type="HOGENOM" id="CLU_1441521_0_0_1"/>
<evidence type="ECO:0000313" key="2">
    <source>
        <dbReference type="EMBL" id="EKM61726.1"/>
    </source>
</evidence>
<organism evidence="2 3">
    <name type="scientific">Phanerochaete carnosa (strain HHB-10118-sp)</name>
    <name type="common">White-rot fungus</name>
    <name type="synonym">Peniophora carnosa</name>
    <dbReference type="NCBI Taxonomy" id="650164"/>
    <lineage>
        <taxon>Eukaryota</taxon>
        <taxon>Fungi</taxon>
        <taxon>Dikarya</taxon>
        <taxon>Basidiomycota</taxon>
        <taxon>Agaricomycotina</taxon>
        <taxon>Agaricomycetes</taxon>
        <taxon>Polyporales</taxon>
        <taxon>Phanerochaetaceae</taxon>
        <taxon>Phanerochaete</taxon>
    </lineage>
</organism>
<keyword evidence="3" id="KW-1185">Reference proteome</keyword>
<dbReference type="EMBL" id="JH930468">
    <property type="protein sequence ID" value="EKM61726.1"/>
    <property type="molecule type" value="Genomic_DNA"/>
</dbReference>
<feature type="region of interest" description="Disordered" evidence="1">
    <location>
        <begin position="1"/>
        <end position="27"/>
    </location>
</feature>
<proteinExistence type="predicted"/>
<evidence type="ECO:0000313" key="3">
    <source>
        <dbReference type="Proteomes" id="UP000008370"/>
    </source>
</evidence>
<protein>
    <submittedName>
        <fullName evidence="2">Uncharacterized protein</fullName>
    </submittedName>
</protein>
<dbReference type="RefSeq" id="XP_007391129.1">
    <property type="nucleotide sequence ID" value="XM_007391067.1"/>
</dbReference>
<sequence>MVDTLDEPTQGKNRARPQPTPKRHIRSRPGFRLLLRNSLDFLGNGTPHELAIVRIAVFPNTTDSRFSSPSPAASGQVVRGIVLITTGGNSSRFRPRVVFPFRAAIGKTPRSLSCSQHAPVTLARALAILLAILHVVKQGRRSDAAVARQYESEGIMFTDDAILSDQSSTSYVILTMLRGCSSVWGPTT</sequence>
<reference evidence="2 3" key="1">
    <citation type="journal article" date="2012" name="BMC Genomics">
        <title>Comparative genomics of the white-rot fungi, Phanerochaete carnosa and P. chrysosporium, to elucidate the genetic basis of the distinct wood types they colonize.</title>
        <authorList>
            <person name="Suzuki H."/>
            <person name="MacDonald J."/>
            <person name="Syed K."/>
            <person name="Salamov A."/>
            <person name="Hori C."/>
            <person name="Aerts A."/>
            <person name="Henrissat B."/>
            <person name="Wiebenga A."/>
            <person name="vanKuyk P.A."/>
            <person name="Barry K."/>
            <person name="Lindquist E."/>
            <person name="LaButti K."/>
            <person name="Lapidus A."/>
            <person name="Lucas S."/>
            <person name="Coutinho P."/>
            <person name="Gong Y."/>
            <person name="Samejima M."/>
            <person name="Mahadevan R."/>
            <person name="Abou-Zaid M."/>
            <person name="de Vries R.P."/>
            <person name="Igarashi K."/>
            <person name="Yadav J.S."/>
            <person name="Grigoriev I.V."/>
            <person name="Master E.R."/>
        </authorList>
    </citation>
    <scope>NUCLEOTIDE SEQUENCE [LARGE SCALE GENOMIC DNA]</scope>
    <source>
        <strain evidence="2 3">HHB-10118-sp</strain>
    </source>
</reference>
<name>K5VFC1_PHACS</name>
<dbReference type="GeneID" id="18910705"/>
<dbReference type="KEGG" id="pco:PHACADRAFT_190911"/>
<dbReference type="Proteomes" id="UP000008370">
    <property type="component" value="Unassembled WGS sequence"/>
</dbReference>
<dbReference type="InParanoid" id="K5VFC1"/>
<gene>
    <name evidence="2" type="ORF">PHACADRAFT_190911</name>
</gene>
<evidence type="ECO:0000256" key="1">
    <source>
        <dbReference type="SAM" id="MobiDB-lite"/>
    </source>
</evidence>
<accession>K5VFC1</accession>